<dbReference type="PANTHER" id="PTHR35936">
    <property type="entry name" value="MEMBRANE-BOUND LYTIC MUREIN TRANSGLYCOSYLASE F"/>
    <property type="match status" value="1"/>
</dbReference>
<dbReference type="CDD" id="cd13530">
    <property type="entry name" value="PBP2_peptides_like"/>
    <property type="match status" value="1"/>
</dbReference>
<keyword evidence="1" id="KW-0732">Signal</keyword>
<dbReference type="EMBL" id="CP017146">
    <property type="protein sequence ID" value="QHO69451.1"/>
    <property type="molecule type" value="Genomic_DNA"/>
</dbReference>
<dbReference type="Gene3D" id="3.40.190.10">
    <property type="entry name" value="Periplasmic binding protein-like II"/>
    <property type="match status" value="2"/>
</dbReference>
<dbReference type="SMART" id="SM00062">
    <property type="entry name" value="PBPb"/>
    <property type="match status" value="1"/>
</dbReference>
<dbReference type="InterPro" id="IPR001638">
    <property type="entry name" value="Solute-binding_3/MltF_N"/>
</dbReference>
<dbReference type="OrthoDB" id="8454826at2"/>
<dbReference type="AlphaFoldDB" id="A0A7L5AK13"/>
<dbReference type="PANTHER" id="PTHR35936:SF19">
    <property type="entry name" value="AMINO-ACID-BINDING PROTEIN YXEM-RELATED"/>
    <property type="match status" value="1"/>
</dbReference>
<dbReference type="Pfam" id="PF00497">
    <property type="entry name" value="SBP_bac_3"/>
    <property type="match status" value="1"/>
</dbReference>
<feature type="domain" description="Solute-binding protein family 3/N-terminal" evidence="2">
    <location>
        <begin position="4"/>
        <end position="225"/>
    </location>
</feature>
<evidence type="ECO:0000313" key="4">
    <source>
        <dbReference type="Proteomes" id="UP000464507"/>
    </source>
</evidence>
<accession>A0A7L5AK13</accession>
<proteinExistence type="predicted"/>
<name>A0A7L5AK13_9MICO</name>
<protein>
    <submittedName>
        <fullName evidence="3">Glutamine-binding protein</fullName>
    </submittedName>
</protein>
<dbReference type="SUPFAM" id="SSF53850">
    <property type="entry name" value="Periplasmic binding protein-like II"/>
    <property type="match status" value="1"/>
</dbReference>
<gene>
    <name evidence="3" type="ORF">BHD05_07140</name>
</gene>
<evidence type="ECO:0000313" key="3">
    <source>
        <dbReference type="EMBL" id="QHO69451.1"/>
    </source>
</evidence>
<dbReference type="KEGG" id="mant:BHD05_07140"/>
<dbReference type="Proteomes" id="UP000464507">
    <property type="component" value="Chromosome"/>
</dbReference>
<evidence type="ECO:0000259" key="2">
    <source>
        <dbReference type="SMART" id="SM00062"/>
    </source>
</evidence>
<dbReference type="RefSeq" id="WP_161885820.1">
    <property type="nucleotide sequence ID" value="NZ_CP017146.1"/>
</dbReference>
<evidence type="ECO:0000256" key="1">
    <source>
        <dbReference type="ARBA" id="ARBA00022729"/>
    </source>
</evidence>
<reference evidence="3 4" key="1">
    <citation type="submission" date="2016-09" db="EMBL/GenBank/DDBJ databases">
        <title>Complete genome sequence of microbes from the polar regions.</title>
        <authorList>
            <person name="Liao L."/>
            <person name="Chen B."/>
        </authorList>
    </citation>
    <scope>NUCLEOTIDE SEQUENCE [LARGE SCALE GENOMIC DNA]</scope>
    <source>
        <strain evidence="3 4">ZS314</strain>
    </source>
</reference>
<organism evidence="3 4">
    <name type="scientific">Marisediminicola antarctica</name>
    <dbReference type="NCBI Taxonomy" id="674079"/>
    <lineage>
        <taxon>Bacteria</taxon>
        <taxon>Bacillati</taxon>
        <taxon>Actinomycetota</taxon>
        <taxon>Actinomycetes</taxon>
        <taxon>Micrococcales</taxon>
        <taxon>Microbacteriaceae</taxon>
        <taxon>Marisediminicola</taxon>
    </lineage>
</organism>
<sequence length="236" mass="25679">MTGVLRLACIDSAAPPLFNLSEDGLNRTGYEPEVAALVALELGLRLEWIFTAWDNMIAAVHTGAADAVWCGQGITDERMRQVDFTRPYAIFNETVLVRAGDPARAPEDMVGYRVGAIANSTNMALALTIPGIIPVEFGATTDVFGDMIESLRSGEVDAFIDDDVVTVVLGAEPDFDVAFTARTGNRWGVGLAKSNPSLREDIDRVLDILITDGRLLAVWQKWMPDLPFPLDPRENG</sequence>
<keyword evidence="4" id="KW-1185">Reference proteome</keyword>